<evidence type="ECO:0000313" key="3">
    <source>
        <dbReference type="Proteomes" id="UP000054560"/>
    </source>
</evidence>
<dbReference type="RefSeq" id="XP_014149858.1">
    <property type="nucleotide sequence ID" value="XM_014294383.1"/>
</dbReference>
<gene>
    <name evidence="2" type="ORF">SARC_11528</name>
</gene>
<protein>
    <submittedName>
        <fullName evidence="2">Uncharacterized protein</fullName>
    </submittedName>
</protein>
<evidence type="ECO:0000313" key="2">
    <source>
        <dbReference type="EMBL" id="KNC75956.1"/>
    </source>
</evidence>
<dbReference type="AlphaFoldDB" id="A0A0L0FHL2"/>
<name>A0A0L0FHL2_9EUKA</name>
<dbReference type="Proteomes" id="UP000054560">
    <property type="component" value="Unassembled WGS sequence"/>
</dbReference>
<evidence type="ECO:0000256" key="1">
    <source>
        <dbReference type="SAM" id="MobiDB-lite"/>
    </source>
</evidence>
<feature type="compositionally biased region" description="Low complexity" evidence="1">
    <location>
        <begin position="42"/>
        <end position="71"/>
    </location>
</feature>
<accession>A0A0L0FHL2</accession>
<sequence length="107" mass="11215">MFGAGNVGFGSYEKDQRKINAQTRPEAAGRPGANSKQGSVGGQQSPRPAPSQRPGGSRPSGAPLAAPRSPATAPGTSRNPVSPREHRTVVIKSHKYFSSMCPCSYIH</sequence>
<proteinExistence type="predicted"/>
<organism evidence="2 3">
    <name type="scientific">Sphaeroforma arctica JP610</name>
    <dbReference type="NCBI Taxonomy" id="667725"/>
    <lineage>
        <taxon>Eukaryota</taxon>
        <taxon>Ichthyosporea</taxon>
        <taxon>Ichthyophonida</taxon>
        <taxon>Sphaeroforma</taxon>
    </lineage>
</organism>
<reference evidence="2 3" key="1">
    <citation type="submission" date="2011-02" db="EMBL/GenBank/DDBJ databases">
        <title>The Genome Sequence of Sphaeroforma arctica JP610.</title>
        <authorList>
            <consortium name="The Broad Institute Genome Sequencing Platform"/>
            <person name="Russ C."/>
            <person name="Cuomo C."/>
            <person name="Young S.K."/>
            <person name="Zeng Q."/>
            <person name="Gargeya S."/>
            <person name="Alvarado L."/>
            <person name="Berlin A."/>
            <person name="Chapman S.B."/>
            <person name="Chen Z."/>
            <person name="Freedman E."/>
            <person name="Gellesch M."/>
            <person name="Goldberg J."/>
            <person name="Griggs A."/>
            <person name="Gujja S."/>
            <person name="Heilman E."/>
            <person name="Heiman D."/>
            <person name="Howarth C."/>
            <person name="Mehta T."/>
            <person name="Neiman D."/>
            <person name="Pearson M."/>
            <person name="Roberts A."/>
            <person name="Saif S."/>
            <person name="Shea T."/>
            <person name="Shenoy N."/>
            <person name="Sisk P."/>
            <person name="Stolte C."/>
            <person name="Sykes S."/>
            <person name="White J."/>
            <person name="Yandava C."/>
            <person name="Burger G."/>
            <person name="Gray M.W."/>
            <person name="Holland P.W.H."/>
            <person name="King N."/>
            <person name="Lang F.B.F."/>
            <person name="Roger A.J."/>
            <person name="Ruiz-Trillo I."/>
            <person name="Haas B."/>
            <person name="Nusbaum C."/>
            <person name="Birren B."/>
        </authorList>
    </citation>
    <scope>NUCLEOTIDE SEQUENCE [LARGE SCALE GENOMIC DNA]</scope>
    <source>
        <strain evidence="2 3">JP610</strain>
    </source>
</reference>
<dbReference type="GeneID" id="25912032"/>
<feature type="region of interest" description="Disordered" evidence="1">
    <location>
        <begin position="1"/>
        <end position="88"/>
    </location>
</feature>
<keyword evidence="3" id="KW-1185">Reference proteome</keyword>
<dbReference type="EMBL" id="KQ243333">
    <property type="protein sequence ID" value="KNC75956.1"/>
    <property type="molecule type" value="Genomic_DNA"/>
</dbReference>